<sequence>MKSKKPVVVILQGAFCGYCKTMHPNFQSFADKMKNKVTCATVQIDGNESEKRLGKRLDKIMGKFLGVPTVIAFKGGSFYREYKGDRSEQSLIEFGNNL</sequence>
<evidence type="ECO:0000259" key="1">
    <source>
        <dbReference type="PROSITE" id="PS51352"/>
    </source>
</evidence>
<dbReference type="EMBL" id="MK500312">
    <property type="protein sequence ID" value="QBK85272.1"/>
    <property type="molecule type" value="Genomic_DNA"/>
</dbReference>
<dbReference type="PROSITE" id="PS51352">
    <property type="entry name" value="THIOREDOXIN_2"/>
    <property type="match status" value="1"/>
</dbReference>
<dbReference type="Pfam" id="PF00085">
    <property type="entry name" value="Thioredoxin"/>
    <property type="match status" value="1"/>
</dbReference>
<proteinExistence type="predicted"/>
<dbReference type="Gene3D" id="3.40.30.10">
    <property type="entry name" value="Glutaredoxin"/>
    <property type="match status" value="1"/>
</dbReference>
<evidence type="ECO:0000313" key="2">
    <source>
        <dbReference type="EMBL" id="QBK85272.1"/>
    </source>
</evidence>
<feature type="domain" description="Thioredoxin" evidence="1">
    <location>
        <begin position="1"/>
        <end position="98"/>
    </location>
</feature>
<dbReference type="InterPro" id="IPR013766">
    <property type="entry name" value="Thioredoxin_domain"/>
</dbReference>
<organism evidence="2">
    <name type="scientific">Iridovirus LCIVAC01</name>
    <dbReference type="NCBI Taxonomy" id="2506607"/>
    <lineage>
        <taxon>Viruses</taxon>
        <taxon>Varidnaviria</taxon>
        <taxon>Bamfordvirae</taxon>
        <taxon>Nucleocytoviricota</taxon>
        <taxon>Megaviricetes</taxon>
        <taxon>Pimascovirales</taxon>
        <taxon>Pimascovirales incertae sedis</taxon>
        <taxon>Iridoviridae</taxon>
    </lineage>
</organism>
<protein>
    <submittedName>
        <fullName evidence="2">Thioredoxin</fullName>
    </submittedName>
</protein>
<name>A0A481YQ07_9VIRU</name>
<reference evidence="2" key="1">
    <citation type="journal article" date="2019" name="MBio">
        <title>Virus Genomes from Deep Sea Sediments Expand the Ocean Megavirome and Support Independent Origins of Viral Gigantism.</title>
        <authorList>
            <person name="Backstrom D."/>
            <person name="Yutin N."/>
            <person name="Jorgensen S.L."/>
            <person name="Dharamshi J."/>
            <person name="Homa F."/>
            <person name="Zaremba-Niedwiedzka K."/>
            <person name="Spang A."/>
            <person name="Wolf Y.I."/>
            <person name="Koonin E.V."/>
            <person name="Ettema T.J."/>
        </authorList>
    </citation>
    <scope>NUCLEOTIDE SEQUENCE</scope>
</reference>
<dbReference type="InterPro" id="IPR036249">
    <property type="entry name" value="Thioredoxin-like_sf"/>
</dbReference>
<gene>
    <name evidence="2" type="ORF">LCIVAC01_00810</name>
</gene>
<dbReference type="SUPFAM" id="SSF52833">
    <property type="entry name" value="Thioredoxin-like"/>
    <property type="match status" value="1"/>
</dbReference>
<accession>A0A481YQ07</accession>